<keyword evidence="4" id="KW-1185">Reference proteome</keyword>
<gene>
    <name evidence="3" type="ORF">SEMRO_39_G024320.1</name>
</gene>
<dbReference type="GO" id="GO:0005525">
    <property type="term" value="F:GTP binding"/>
    <property type="evidence" value="ECO:0007669"/>
    <property type="project" value="InterPro"/>
</dbReference>
<proteinExistence type="predicted"/>
<evidence type="ECO:0000313" key="3">
    <source>
        <dbReference type="EMBL" id="CAB9498503.1"/>
    </source>
</evidence>
<dbReference type="InterPro" id="IPR027417">
    <property type="entry name" value="P-loop_NTPase"/>
</dbReference>
<dbReference type="AlphaFoldDB" id="A0A9N8H1F0"/>
<dbReference type="CDD" id="cd00882">
    <property type="entry name" value="Ras_like_GTPase"/>
    <property type="match status" value="1"/>
</dbReference>
<name>A0A9N8H1F0_9STRA</name>
<dbReference type="EMBL" id="CAICTM010000039">
    <property type="protein sequence ID" value="CAB9498503.1"/>
    <property type="molecule type" value="Genomic_DNA"/>
</dbReference>
<sequence length="552" mass="62217">MSVGKSTTLNAMFRGTYSPGEHFEKLESTIIDVPFKNFGGKIRDDTDLFVCDVPGLDESSKVEAYVREHWASYDLVISVLDVTVPAEKPENRKLLELIKELSNEKGDIPEKEDIPVKRDIPHFSLLNKVDEPKNRGTQESLAHMFYATRNKDIKEFENCPMDLIDQVGQDPCMGRREWRNQSTEQKYKKVYDHFTIADVTTAEERLKETNFETFLESFKQVVFGVDNQRQLIQTKLEFNLRHLGDESKGLGGLIENHQKLYEQLQALGVPTDSLPDAVWKSYDIGWTSEKEKAVEKLNELIRHQINLVVEKASGQVKKFGGSSSQAAQIAHIDEAPVDFKNMTWLEWDLVLQDLGMALADLKSEFCRELQCIDRLRSSVKDQMFNDPSVHAATAVQVSSKGVLEPIDQTAYDKFSRLPVTTSLEDPQSWAYLVCEYCRFLKECSKCDGPDAPMQDATNMEMVTDNPTLDRSVEDPATLAPSDADCDGERPVSKKQKVAHEEHDNDNISVEGVTTKECVGTTVAPKIDVNASALYDDKARAETSPTSVLDDKT</sequence>
<reference evidence="3" key="1">
    <citation type="submission" date="2020-06" db="EMBL/GenBank/DDBJ databases">
        <authorList>
            <consortium name="Plant Systems Biology data submission"/>
        </authorList>
    </citation>
    <scope>NUCLEOTIDE SEQUENCE</scope>
    <source>
        <strain evidence="3">D6</strain>
    </source>
</reference>
<accession>A0A9N8H1F0</accession>
<feature type="compositionally biased region" description="Basic and acidic residues" evidence="1">
    <location>
        <begin position="486"/>
        <end position="505"/>
    </location>
</feature>
<dbReference type="Proteomes" id="UP001153069">
    <property type="component" value="Unassembled WGS sequence"/>
</dbReference>
<evidence type="ECO:0000259" key="2">
    <source>
        <dbReference type="Pfam" id="PF01926"/>
    </source>
</evidence>
<evidence type="ECO:0000313" key="4">
    <source>
        <dbReference type="Proteomes" id="UP001153069"/>
    </source>
</evidence>
<feature type="region of interest" description="Disordered" evidence="1">
    <location>
        <begin position="466"/>
        <end position="510"/>
    </location>
</feature>
<comment type="caution">
    <text evidence="3">The sequence shown here is derived from an EMBL/GenBank/DDBJ whole genome shotgun (WGS) entry which is preliminary data.</text>
</comment>
<dbReference type="Pfam" id="PF01926">
    <property type="entry name" value="MMR_HSR1"/>
    <property type="match status" value="1"/>
</dbReference>
<organism evidence="3 4">
    <name type="scientific">Seminavis robusta</name>
    <dbReference type="NCBI Taxonomy" id="568900"/>
    <lineage>
        <taxon>Eukaryota</taxon>
        <taxon>Sar</taxon>
        <taxon>Stramenopiles</taxon>
        <taxon>Ochrophyta</taxon>
        <taxon>Bacillariophyta</taxon>
        <taxon>Bacillariophyceae</taxon>
        <taxon>Bacillariophycidae</taxon>
        <taxon>Naviculales</taxon>
        <taxon>Naviculaceae</taxon>
        <taxon>Seminavis</taxon>
    </lineage>
</organism>
<dbReference type="SUPFAM" id="SSF52540">
    <property type="entry name" value="P-loop containing nucleoside triphosphate hydrolases"/>
    <property type="match status" value="1"/>
</dbReference>
<dbReference type="InterPro" id="IPR006073">
    <property type="entry name" value="GTP-bd"/>
</dbReference>
<evidence type="ECO:0000256" key="1">
    <source>
        <dbReference type="SAM" id="MobiDB-lite"/>
    </source>
</evidence>
<feature type="domain" description="G" evidence="2">
    <location>
        <begin position="2"/>
        <end position="102"/>
    </location>
</feature>
<dbReference type="Gene3D" id="3.40.50.300">
    <property type="entry name" value="P-loop containing nucleotide triphosphate hydrolases"/>
    <property type="match status" value="1"/>
</dbReference>
<protein>
    <recommendedName>
        <fullName evidence="2">G domain-containing protein</fullName>
    </recommendedName>
</protein>